<proteinExistence type="predicted"/>
<keyword evidence="3" id="KW-1185">Reference proteome</keyword>
<reference evidence="2" key="1">
    <citation type="journal article" date="2020" name="Stud. Mycol.">
        <title>101 Dothideomycetes genomes: a test case for predicting lifestyles and emergence of pathogens.</title>
        <authorList>
            <person name="Haridas S."/>
            <person name="Albert R."/>
            <person name="Binder M."/>
            <person name="Bloem J."/>
            <person name="Labutti K."/>
            <person name="Salamov A."/>
            <person name="Andreopoulos B."/>
            <person name="Baker S."/>
            <person name="Barry K."/>
            <person name="Bills G."/>
            <person name="Bluhm B."/>
            <person name="Cannon C."/>
            <person name="Castanera R."/>
            <person name="Culley D."/>
            <person name="Daum C."/>
            <person name="Ezra D."/>
            <person name="Gonzalez J."/>
            <person name="Henrissat B."/>
            <person name="Kuo A."/>
            <person name="Liang C."/>
            <person name="Lipzen A."/>
            <person name="Lutzoni F."/>
            <person name="Magnuson J."/>
            <person name="Mondo S."/>
            <person name="Nolan M."/>
            <person name="Ohm R."/>
            <person name="Pangilinan J."/>
            <person name="Park H.-J."/>
            <person name="Ramirez L."/>
            <person name="Alfaro M."/>
            <person name="Sun H."/>
            <person name="Tritt A."/>
            <person name="Yoshinaga Y."/>
            <person name="Zwiers L.-H."/>
            <person name="Turgeon B."/>
            <person name="Goodwin S."/>
            <person name="Spatafora J."/>
            <person name="Crous P."/>
            <person name="Grigoriev I."/>
        </authorList>
    </citation>
    <scope>NUCLEOTIDE SEQUENCE</scope>
    <source>
        <strain evidence="2">CBS 690.94</strain>
    </source>
</reference>
<sequence>MAVPKDLGVEDIMDAVNLDATKADDVELFRYRFSIATSDAAKKMLSCAASTKMLITAILCDTAGPHRMIALADLVLNASSEATCHRVAFTNLFLTNMEYERTASVGDLDDVDKVRVELGYALAACLPLLSREALEKIMISFSEWVKENRMKEVRSIIEVVRSQGTAGPDFTSAAPGTNTPKFAPNKDRSTMTAEKRSRYIQEMDSDGLTELLSRLTLSNYHTEAVRKAALAQLSKKAWESKA</sequence>
<comment type="caution">
    <text evidence="2">The sequence shown here is derived from an EMBL/GenBank/DDBJ whole genome shotgun (WGS) entry which is preliminary data.</text>
</comment>
<dbReference type="AlphaFoldDB" id="A0A9P4PIR6"/>
<evidence type="ECO:0000256" key="1">
    <source>
        <dbReference type="SAM" id="MobiDB-lite"/>
    </source>
</evidence>
<evidence type="ECO:0000313" key="3">
    <source>
        <dbReference type="Proteomes" id="UP000799764"/>
    </source>
</evidence>
<dbReference type="OrthoDB" id="10386646at2759"/>
<gene>
    <name evidence="2" type="ORF">P171DRAFT_513850</name>
</gene>
<name>A0A9P4PIR6_9PLEO</name>
<protein>
    <submittedName>
        <fullName evidence="2">Uncharacterized protein</fullName>
    </submittedName>
</protein>
<dbReference type="EMBL" id="MU001500">
    <property type="protein sequence ID" value="KAF2444752.1"/>
    <property type="molecule type" value="Genomic_DNA"/>
</dbReference>
<accession>A0A9P4PIR6</accession>
<evidence type="ECO:0000313" key="2">
    <source>
        <dbReference type="EMBL" id="KAF2444752.1"/>
    </source>
</evidence>
<dbReference type="Proteomes" id="UP000799764">
    <property type="component" value="Unassembled WGS sequence"/>
</dbReference>
<organism evidence="2 3">
    <name type="scientific">Karstenula rhodostoma CBS 690.94</name>
    <dbReference type="NCBI Taxonomy" id="1392251"/>
    <lineage>
        <taxon>Eukaryota</taxon>
        <taxon>Fungi</taxon>
        <taxon>Dikarya</taxon>
        <taxon>Ascomycota</taxon>
        <taxon>Pezizomycotina</taxon>
        <taxon>Dothideomycetes</taxon>
        <taxon>Pleosporomycetidae</taxon>
        <taxon>Pleosporales</taxon>
        <taxon>Massarineae</taxon>
        <taxon>Didymosphaeriaceae</taxon>
        <taxon>Karstenula</taxon>
    </lineage>
</organism>
<feature type="compositionally biased region" description="Basic and acidic residues" evidence="1">
    <location>
        <begin position="184"/>
        <end position="195"/>
    </location>
</feature>
<feature type="region of interest" description="Disordered" evidence="1">
    <location>
        <begin position="167"/>
        <end position="195"/>
    </location>
</feature>